<protein>
    <recommendedName>
        <fullName evidence="1">DUF4371 domain-containing protein</fullName>
    </recommendedName>
</protein>
<name>A0A6G0TPU0_APHGL</name>
<dbReference type="InterPro" id="IPR025398">
    <property type="entry name" value="DUF4371"/>
</dbReference>
<organism evidence="2 3">
    <name type="scientific">Aphis glycines</name>
    <name type="common">Soybean aphid</name>
    <dbReference type="NCBI Taxonomy" id="307491"/>
    <lineage>
        <taxon>Eukaryota</taxon>
        <taxon>Metazoa</taxon>
        <taxon>Ecdysozoa</taxon>
        <taxon>Arthropoda</taxon>
        <taxon>Hexapoda</taxon>
        <taxon>Insecta</taxon>
        <taxon>Pterygota</taxon>
        <taxon>Neoptera</taxon>
        <taxon>Paraneoptera</taxon>
        <taxon>Hemiptera</taxon>
        <taxon>Sternorrhyncha</taxon>
        <taxon>Aphidomorpha</taxon>
        <taxon>Aphidoidea</taxon>
        <taxon>Aphididae</taxon>
        <taxon>Aphidini</taxon>
        <taxon>Aphis</taxon>
        <taxon>Aphis</taxon>
    </lineage>
</organism>
<dbReference type="OrthoDB" id="6605263at2759"/>
<proteinExistence type="predicted"/>
<evidence type="ECO:0000313" key="2">
    <source>
        <dbReference type="EMBL" id="KAE9536596.1"/>
    </source>
</evidence>
<dbReference type="SUPFAM" id="SSF53098">
    <property type="entry name" value="Ribonuclease H-like"/>
    <property type="match status" value="1"/>
</dbReference>
<reference evidence="2 3" key="1">
    <citation type="submission" date="2019-08" db="EMBL/GenBank/DDBJ databases">
        <title>The genome of the soybean aphid Biotype 1, its phylome, world population structure and adaptation to the North American continent.</title>
        <authorList>
            <person name="Giordano R."/>
            <person name="Donthu R.K."/>
            <person name="Hernandez A.G."/>
            <person name="Wright C.L."/>
            <person name="Zimin A.V."/>
        </authorList>
    </citation>
    <scope>NUCLEOTIDE SEQUENCE [LARGE SCALE GENOMIC DNA]</scope>
    <source>
        <tissue evidence="2">Whole aphids</tissue>
    </source>
</reference>
<dbReference type="InterPro" id="IPR012337">
    <property type="entry name" value="RNaseH-like_sf"/>
</dbReference>
<dbReference type="Pfam" id="PF14291">
    <property type="entry name" value="DUF4371"/>
    <property type="match status" value="1"/>
</dbReference>
<dbReference type="PANTHER" id="PTHR46289:SF14">
    <property type="entry name" value="DUF4371 DOMAIN-CONTAINING PROTEIN"/>
    <property type="match status" value="1"/>
</dbReference>
<feature type="domain" description="DUF4371" evidence="1">
    <location>
        <begin position="177"/>
        <end position="364"/>
    </location>
</feature>
<comment type="caution">
    <text evidence="2">The sequence shown here is derived from an EMBL/GenBank/DDBJ whole genome shotgun (WGS) entry which is preliminary data.</text>
</comment>
<dbReference type="Proteomes" id="UP000475862">
    <property type="component" value="Unassembled WGS sequence"/>
</dbReference>
<dbReference type="AlphaFoldDB" id="A0A6G0TPU0"/>
<keyword evidence="3" id="KW-1185">Reference proteome</keyword>
<dbReference type="InterPro" id="IPR052958">
    <property type="entry name" value="IFN-induced_PKR_regulator"/>
</dbReference>
<accession>A0A6G0TPU0</accession>
<gene>
    <name evidence="2" type="ORF">AGLY_006998</name>
</gene>
<evidence type="ECO:0000313" key="3">
    <source>
        <dbReference type="Proteomes" id="UP000475862"/>
    </source>
</evidence>
<dbReference type="PANTHER" id="PTHR46289">
    <property type="entry name" value="52 KDA REPRESSOR OF THE INHIBITOR OF THE PROTEIN KINASE-LIKE PROTEIN-RELATED"/>
    <property type="match status" value="1"/>
</dbReference>
<dbReference type="EMBL" id="VYZN01000022">
    <property type="protein sequence ID" value="KAE9536596.1"/>
    <property type="molecule type" value="Genomic_DNA"/>
</dbReference>
<sequence length="644" mass="74077">MTVDIKLQIKTFMHQISVYEPNEFTAFGLFNLDLKLTMSVSIQQKVNKKLSLNESAFSTSTQIHSQTYDYDIGDYVGETCTNDKKYKILKNRWIPNEFYKFPISGTRKLKSQRNWLLEFPWLSYSEKLDGAFCVFCFLLYKVPSSDSVLSLERCKRAIPLQLNTARLATIEQNRKILSSIIETIILIGRQEIALRGHRDSGSILSEFPTYNDGNFRALLRFRVDSGDNTLNYHLSRIEAMLSNRSTSYISLKIQNEIIEICGKVILDKIVSKVNEAECFSLLADETTDISGIEQFSLCVRYIEKTNSGIILKEDFLSFVPVNDVTGKGLMCTLLETCQNLKLNLKHLVGQGYDGAAAMSGEFQGCAAKFMEKYPQALYVHCASHSLNLVVSNACNIPIIRNSLGSITETINFFRISAQRQTILKDVIHQLDCETKKRRLIKLCEPRWIERFDARSIKKSVHITTSSQKWKFYSCNGRDPRNFSMAYPLSIYLQKVNVDLASAMETANNLSMLIKEMRSNVESKFHDLFRTAEQLAKEIGEEIKIPWVTQFQQHRANYELTSAENYYRVSVFIPIIDHFITQLEIRFTKHKNTLSTIQNFLPNKLVKLSENEIETSTKMMSKQWPVVISSCENIVNREVLLWKQK</sequence>
<evidence type="ECO:0000259" key="1">
    <source>
        <dbReference type="Pfam" id="PF14291"/>
    </source>
</evidence>